<dbReference type="InterPro" id="IPR025739">
    <property type="entry name" value="FAM110_N"/>
</dbReference>
<dbReference type="PANTHER" id="PTHR14758">
    <property type="entry name" value="AGAP005440-PA"/>
    <property type="match status" value="1"/>
</dbReference>
<evidence type="ECO:0000259" key="3">
    <source>
        <dbReference type="Pfam" id="PF14160"/>
    </source>
</evidence>
<keyword evidence="5" id="KW-1185">Reference proteome</keyword>
<sequence>MDNFRERQHQTSLLCDCDGPRQEQEHATITSEPRRNMDIVQAKKYPPPLLPALAFSVTSPNRPQSSSSAKLTFLDEAIWRGRPGGRRQGERRGAAGGAQRALAARRQLVRTSEFTQVGTRDGGARRARGGTRQSEPIWSSPRGAPEARSQCPSAWTRGTRSTAAMPAGVAPRVSSHALPAFDAPLSERLLHRGPDYLRRHLDATRPARRSAVERLAADRAKYVKSRPVAGRGTEETAPGAPQPPARAPCPVARRAIARKPLRPDSLVIYRQKCEFVKGQGADGSRASLVRKLFQGPGKDKALASAQGQEPRAQGQEAPSTKAAGSSLGPGPVAGSVPPTPPAPSTPAGAPSRCQAMDPGPDLREVRRRGLHRSQSDISSRYSKSFAEFDTFFQYCGLDPEVVEDLGRENFSAGSDHIAFKVRSVSIATSDSGFSRHSGGDDGLQEDELMEQVPSRTSVIEKNARIIKWLYTCKAAKQTPTQQGAAGAGVTPPAPEPGNRNPEVGFPRAEKGVCLCECLCLLSVAELGDG</sequence>
<evidence type="ECO:0000256" key="2">
    <source>
        <dbReference type="SAM" id="MobiDB-lite"/>
    </source>
</evidence>
<evidence type="ECO:0000313" key="5">
    <source>
        <dbReference type="Proteomes" id="UP000248480"/>
    </source>
</evidence>
<dbReference type="GO" id="GO:0030335">
    <property type="term" value="P:positive regulation of cell migration"/>
    <property type="evidence" value="ECO:0007669"/>
    <property type="project" value="TreeGrafter"/>
</dbReference>
<feature type="region of interest" description="Disordered" evidence="2">
    <location>
        <begin position="1"/>
        <end position="28"/>
    </location>
</feature>
<dbReference type="Pfam" id="PF14160">
    <property type="entry name" value="FAM110_C"/>
    <property type="match status" value="1"/>
</dbReference>
<dbReference type="RefSeq" id="XP_004373166.1">
    <property type="nucleotide sequence ID" value="XM_004373109.1"/>
</dbReference>
<dbReference type="GO" id="GO:0005938">
    <property type="term" value="C:cell cortex"/>
    <property type="evidence" value="ECO:0007669"/>
    <property type="project" value="TreeGrafter"/>
</dbReference>
<dbReference type="KEGG" id="tmu:101341466"/>
<accession>A0A2Y9DEG8</accession>
<dbReference type="AlphaFoldDB" id="A0A2Y9DEG8"/>
<comment type="similarity">
    <text evidence="1">Belongs to the FAM110 family.</text>
</comment>
<feature type="compositionally biased region" description="Basic and acidic residues" evidence="2">
    <location>
        <begin position="18"/>
        <end position="28"/>
    </location>
</feature>
<feature type="domain" description="Centrosome-associated FAM110 N-terminal" evidence="4">
    <location>
        <begin position="181"/>
        <end position="260"/>
    </location>
</feature>
<evidence type="ECO:0000256" key="1">
    <source>
        <dbReference type="ARBA" id="ARBA00010576"/>
    </source>
</evidence>
<name>A0A2Y9DEG8_TRIMA</name>
<dbReference type="GO" id="GO:0043014">
    <property type="term" value="F:alpha-tubulin binding"/>
    <property type="evidence" value="ECO:0007669"/>
    <property type="project" value="TreeGrafter"/>
</dbReference>
<reference evidence="6" key="1">
    <citation type="submission" date="2025-08" db="UniProtKB">
        <authorList>
            <consortium name="RefSeq"/>
        </authorList>
    </citation>
    <scope>IDENTIFICATION</scope>
</reference>
<feature type="region of interest" description="Disordered" evidence="2">
    <location>
        <begin position="223"/>
        <end position="248"/>
    </location>
</feature>
<organism evidence="5 6">
    <name type="scientific">Trichechus manatus latirostris</name>
    <name type="common">Florida manatee</name>
    <dbReference type="NCBI Taxonomy" id="127582"/>
    <lineage>
        <taxon>Eukaryota</taxon>
        <taxon>Metazoa</taxon>
        <taxon>Chordata</taxon>
        <taxon>Craniata</taxon>
        <taxon>Vertebrata</taxon>
        <taxon>Euteleostomi</taxon>
        <taxon>Mammalia</taxon>
        <taxon>Eutheria</taxon>
        <taxon>Afrotheria</taxon>
        <taxon>Sirenia</taxon>
        <taxon>Trichechidae</taxon>
        <taxon>Trichechus</taxon>
    </lineage>
</organism>
<feature type="region of interest" description="Disordered" evidence="2">
    <location>
        <begin position="299"/>
        <end position="376"/>
    </location>
</feature>
<dbReference type="InterPro" id="IPR025741">
    <property type="entry name" value="FAM110_C"/>
</dbReference>
<dbReference type="OrthoDB" id="10028183at2759"/>
<evidence type="ECO:0000313" key="6">
    <source>
        <dbReference type="RefSeq" id="XP_004373166.1"/>
    </source>
</evidence>
<feature type="compositionally biased region" description="Low complexity" evidence="2">
    <location>
        <begin position="322"/>
        <end position="336"/>
    </location>
</feature>
<dbReference type="PANTHER" id="PTHR14758:SF5">
    <property type="entry name" value="PROTEIN FAM110C"/>
    <property type="match status" value="1"/>
</dbReference>
<dbReference type="GO" id="GO:0060491">
    <property type="term" value="P:regulation of cell projection assembly"/>
    <property type="evidence" value="ECO:0007669"/>
    <property type="project" value="TreeGrafter"/>
</dbReference>
<dbReference type="Pfam" id="PF14161">
    <property type="entry name" value="FAM110_N"/>
    <property type="match status" value="1"/>
</dbReference>
<protein>
    <submittedName>
        <fullName evidence="6">Protein FAM110C</fullName>
    </submittedName>
</protein>
<dbReference type="InParanoid" id="A0A2Y9DEG8"/>
<gene>
    <name evidence="6" type="primary">FAM110C</name>
</gene>
<dbReference type="CTD" id="642273"/>
<evidence type="ECO:0000259" key="4">
    <source>
        <dbReference type="Pfam" id="PF14161"/>
    </source>
</evidence>
<feature type="region of interest" description="Disordered" evidence="2">
    <location>
        <begin position="115"/>
        <end position="153"/>
    </location>
</feature>
<dbReference type="FunCoup" id="A0A2Y9DEG8">
    <property type="interactions" value="206"/>
</dbReference>
<dbReference type="GeneID" id="101341466"/>
<dbReference type="Proteomes" id="UP000248480">
    <property type="component" value="Unplaced"/>
</dbReference>
<feature type="domain" description="Centrosome-associated FAM110 C-terminal" evidence="3">
    <location>
        <begin position="368"/>
        <end position="475"/>
    </location>
</feature>
<proteinExistence type="inferred from homology"/>
<dbReference type="InterPro" id="IPR025740">
    <property type="entry name" value="FAM110"/>
</dbReference>